<reference evidence="1" key="1">
    <citation type="submission" date="2018-02" db="EMBL/GenBank/DDBJ databases">
        <title>Rhizophora mucronata_Transcriptome.</title>
        <authorList>
            <person name="Meera S.P."/>
            <person name="Sreeshan A."/>
            <person name="Augustine A."/>
        </authorList>
    </citation>
    <scope>NUCLEOTIDE SEQUENCE</scope>
    <source>
        <tissue evidence="1">Leaf</tissue>
    </source>
</reference>
<accession>A0A2P2P761</accession>
<organism evidence="1">
    <name type="scientific">Rhizophora mucronata</name>
    <name type="common">Asiatic mangrove</name>
    <dbReference type="NCBI Taxonomy" id="61149"/>
    <lineage>
        <taxon>Eukaryota</taxon>
        <taxon>Viridiplantae</taxon>
        <taxon>Streptophyta</taxon>
        <taxon>Embryophyta</taxon>
        <taxon>Tracheophyta</taxon>
        <taxon>Spermatophyta</taxon>
        <taxon>Magnoliopsida</taxon>
        <taxon>eudicotyledons</taxon>
        <taxon>Gunneridae</taxon>
        <taxon>Pentapetalae</taxon>
        <taxon>rosids</taxon>
        <taxon>fabids</taxon>
        <taxon>Malpighiales</taxon>
        <taxon>Rhizophoraceae</taxon>
        <taxon>Rhizophora</taxon>
    </lineage>
</organism>
<proteinExistence type="predicted"/>
<dbReference type="AlphaFoldDB" id="A0A2P2P761"/>
<name>A0A2P2P761_RHIMU</name>
<sequence length="31" mass="3574">MDSCPRTKALKHILLNTAKDVTYTTIYSYLL</sequence>
<protein>
    <submittedName>
        <fullName evidence="1">Uncharacterized protein</fullName>
    </submittedName>
</protein>
<evidence type="ECO:0000313" key="1">
    <source>
        <dbReference type="EMBL" id="MBX50604.1"/>
    </source>
</evidence>
<dbReference type="EMBL" id="GGEC01070120">
    <property type="protein sequence ID" value="MBX50604.1"/>
    <property type="molecule type" value="Transcribed_RNA"/>
</dbReference>